<accession>A0ABX0V336</accession>
<comment type="caution">
    <text evidence="3">The sequence shown here is derived from an EMBL/GenBank/DDBJ whole genome shotgun (WGS) entry which is preliminary data.</text>
</comment>
<feature type="compositionally biased region" description="Low complexity" evidence="1">
    <location>
        <begin position="251"/>
        <end position="264"/>
    </location>
</feature>
<dbReference type="EMBL" id="JAASQI010000008">
    <property type="protein sequence ID" value="NIJ59352.1"/>
    <property type="molecule type" value="Genomic_DNA"/>
</dbReference>
<feature type="region of interest" description="Disordered" evidence="1">
    <location>
        <begin position="1"/>
        <end position="22"/>
    </location>
</feature>
<sequence length="334" mass="36840">MRPGQNRRMRNRNRKAPNPLTKTFESNGPDVKVRGTAQHIAEKYTQLSRDAHVAGDPVAAENYLQHAEHYLRIILAAQAQYQQNFGFPRPFDDDQEDAGEDGGYGYGVQDYGSPQPDTRTSDQRQGGQRQTDSRLAAFDDEGQPVPQRERTERSGRGQDRTQDGAQQERGAHDRSERQDRRERFRRRREENINGYAQQPAEDAGAARQPSLPAFLTTPVRTTAVETDEQPVVARPRTADEAPEAAPRDQTADVAAAAPVAVAAPEPAPPAPVTAAEEPAEAPAPRTRRRRTTAVAVTSVEEGSVGEEEAAAPVRKLRATRTRKKTVESDLPVTE</sequence>
<evidence type="ECO:0000256" key="1">
    <source>
        <dbReference type="SAM" id="MobiDB-lite"/>
    </source>
</evidence>
<feature type="compositionally biased region" description="Basic residues" evidence="1">
    <location>
        <begin position="1"/>
        <end position="15"/>
    </location>
</feature>
<feature type="compositionally biased region" description="Basic residues" evidence="1">
    <location>
        <begin position="314"/>
        <end position="323"/>
    </location>
</feature>
<evidence type="ECO:0000259" key="2">
    <source>
        <dbReference type="Pfam" id="PF13763"/>
    </source>
</evidence>
<gene>
    <name evidence="3" type="ORF">FHS82_003207</name>
</gene>
<dbReference type="RefSeq" id="WP_166954587.1">
    <property type="nucleotide sequence ID" value="NZ_JAASQI010000008.1"/>
</dbReference>
<evidence type="ECO:0000313" key="4">
    <source>
        <dbReference type="Proteomes" id="UP001429580"/>
    </source>
</evidence>
<feature type="domain" description="DUF4167" evidence="2">
    <location>
        <begin position="5"/>
        <end position="80"/>
    </location>
</feature>
<reference evidence="3 4" key="1">
    <citation type="submission" date="2020-03" db="EMBL/GenBank/DDBJ databases">
        <title>Genomic Encyclopedia of Type Strains, Phase IV (KMG-IV): sequencing the most valuable type-strain genomes for metagenomic binning, comparative biology and taxonomic classification.</title>
        <authorList>
            <person name="Goeker M."/>
        </authorList>
    </citation>
    <scope>NUCLEOTIDE SEQUENCE [LARGE SCALE GENOMIC DNA]</scope>
    <source>
        <strain evidence="3 4">DSM 103870</strain>
    </source>
</reference>
<proteinExistence type="predicted"/>
<dbReference type="Pfam" id="PF13763">
    <property type="entry name" value="DUF4167"/>
    <property type="match status" value="1"/>
</dbReference>
<feature type="compositionally biased region" description="Basic and acidic residues" evidence="1">
    <location>
        <begin position="147"/>
        <end position="162"/>
    </location>
</feature>
<feature type="compositionally biased region" description="Polar residues" evidence="1">
    <location>
        <begin position="115"/>
        <end position="130"/>
    </location>
</feature>
<protein>
    <recommendedName>
        <fullName evidence="2">DUF4167 domain-containing protein</fullName>
    </recommendedName>
</protein>
<feature type="compositionally biased region" description="Low complexity" evidence="1">
    <location>
        <begin position="292"/>
        <end position="302"/>
    </location>
</feature>
<feature type="compositionally biased region" description="Basic and acidic residues" evidence="1">
    <location>
        <begin position="169"/>
        <end position="191"/>
    </location>
</feature>
<organism evidence="3 4">
    <name type="scientific">Pseudochelatococcus lubricantis</name>
    <dbReference type="NCBI Taxonomy" id="1538102"/>
    <lineage>
        <taxon>Bacteria</taxon>
        <taxon>Pseudomonadati</taxon>
        <taxon>Pseudomonadota</taxon>
        <taxon>Alphaproteobacteria</taxon>
        <taxon>Hyphomicrobiales</taxon>
        <taxon>Chelatococcaceae</taxon>
        <taxon>Pseudochelatococcus</taxon>
    </lineage>
</organism>
<evidence type="ECO:0000313" key="3">
    <source>
        <dbReference type="EMBL" id="NIJ59352.1"/>
    </source>
</evidence>
<feature type="region of interest" description="Disordered" evidence="1">
    <location>
        <begin position="86"/>
        <end position="334"/>
    </location>
</feature>
<dbReference type="Proteomes" id="UP001429580">
    <property type="component" value="Unassembled WGS sequence"/>
</dbReference>
<keyword evidence="4" id="KW-1185">Reference proteome</keyword>
<name>A0ABX0V336_9HYPH</name>
<feature type="compositionally biased region" description="Low complexity" evidence="1">
    <location>
        <begin position="272"/>
        <end position="284"/>
    </location>
</feature>
<dbReference type="InterPro" id="IPR025430">
    <property type="entry name" value="DUF4167"/>
</dbReference>